<evidence type="ECO:0000313" key="1">
    <source>
        <dbReference type="EMBL" id="MCR1899236.1"/>
    </source>
</evidence>
<protein>
    <recommendedName>
        <fullName evidence="3">Virginiamycin B lyase</fullName>
    </recommendedName>
</protein>
<dbReference type="Pfam" id="PF24684">
    <property type="entry name" value="Vgb_lyase"/>
    <property type="match status" value="1"/>
</dbReference>
<proteinExistence type="predicted"/>
<dbReference type="PANTHER" id="PTHR40274:SF3">
    <property type="entry name" value="VIRGINIAMYCIN B LYASE"/>
    <property type="match status" value="1"/>
</dbReference>
<sequence length="95" mass="10580">MNIKINEYKLPMDKSGPYGITVGPNGAMWFTESRGNKIGRITSKGEITEYLLPTLDAEPLIIAKGIDGALWFTEYKANKIGKISIEGKRPIIPWI</sequence>
<accession>A0AAE3KZV6</accession>
<dbReference type="EMBL" id="JANKAS010000007">
    <property type="protein sequence ID" value="MCR1899236.1"/>
    <property type="molecule type" value="Genomic_DNA"/>
</dbReference>
<evidence type="ECO:0000313" key="2">
    <source>
        <dbReference type="Proteomes" id="UP001205748"/>
    </source>
</evidence>
<dbReference type="SUPFAM" id="SSF101898">
    <property type="entry name" value="NHL repeat"/>
    <property type="match status" value="1"/>
</dbReference>
<evidence type="ECO:0008006" key="3">
    <source>
        <dbReference type="Google" id="ProtNLM"/>
    </source>
</evidence>
<dbReference type="Proteomes" id="UP001205748">
    <property type="component" value="Unassembled WGS sequence"/>
</dbReference>
<dbReference type="InterPro" id="IPR015943">
    <property type="entry name" value="WD40/YVTN_repeat-like_dom_sf"/>
</dbReference>
<reference evidence="1" key="1">
    <citation type="submission" date="2022-07" db="EMBL/GenBank/DDBJ databases">
        <title>Enhanced cultured diversity of the mouse gut microbiota enables custom-made synthetic communities.</title>
        <authorList>
            <person name="Afrizal A."/>
        </authorList>
    </citation>
    <scope>NUCLEOTIDE SEQUENCE</scope>
    <source>
        <strain evidence="1">DSM 28593</strain>
    </source>
</reference>
<dbReference type="Gene3D" id="2.130.10.10">
    <property type="entry name" value="YVTN repeat-like/Quinoprotein amine dehydrogenase"/>
    <property type="match status" value="1"/>
</dbReference>
<gene>
    <name evidence="1" type="ORF">NSA47_09585</name>
</gene>
<name>A0AAE3KZV6_9FIRM</name>
<comment type="caution">
    <text evidence="1">The sequence shown here is derived from an EMBL/GenBank/DDBJ whole genome shotgun (WGS) entry which is preliminary data.</text>
</comment>
<dbReference type="AlphaFoldDB" id="A0AAE3KZV6"/>
<keyword evidence="2" id="KW-1185">Reference proteome</keyword>
<organism evidence="1 2">
    <name type="scientific">Irregularibacter muris</name>
    <dbReference type="NCBI Taxonomy" id="1796619"/>
    <lineage>
        <taxon>Bacteria</taxon>
        <taxon>Bacillati</taxon>
        <taxon>Bacillota</taxon>
        <taxon>Clostridia</taxon>
        <taxon>Eubacteriales</taxon>
        <taxon>Eubacteriaceae</taxon>
        <taxon>Irregularibacter</taxon>
    </lineage>
</organism>
<dbReference type="InterPro" id="IPR051344">
    <property type="entry name" value="Vgb"/>
</dbReference>
<dbReference type="PANTHER" id="PTHR40274">
    <property type="entry name" value="VIRGINIAMYCIN B LYASE"/>
    <property type="match status" value="1"/>
</dbReference>
<dbReference type="RefSeq" id="WP_257531367.1">
    <property type="nucleotide sequence ID" value="NZ_JANKAS010000007.1"/>
</dbReference>